<evidence type="ECO:0000313" key="1">
    <source>
        <dbReference type="EMBL" id="KAJ8050138.1"/>
    </source>
</evidence>
<reference evidence="1" key="1">
    <citation type="submission" date="2021-10" db="EMBL/GenBank/DDBJ databases">
        <title>Tropical sea cucumber genome reveals ecological adaptation and Cuvierian tubules defense mechanism.</title>
        <authorList>
            <person name="Chen T."/>
        </authorList>
    </citation>
    <scope>NUCLEOTIDE SEQUENCE</scope>
    <source>
        <strain evidence="1">Nanhai2018</strain>
        <tissue evidence="1">Muscle</tissue>
    </source>
</reference>
<keyword evidence="2" id="KW-1185">Reference proteome</keyword>
<accession>A0A9Q1CSK5</accession>
<proteinExistence type="predicted"/>
<dbReference type="EMBL" id="JAIZAY010000001">
    <property type="protein sequence ID" value="KAJ8050138.1"/>
    <property type="molecule type" value="Genomic_DNA"/>
</dbReference>
<gene>
    <name evidence="1" type="ORF">HOLleu_03219</name>
</gene>
<name>A0A9Q1CSK5_HOLLE</name>
<comment type="caution">
    <text evidence="1">The sequence shown here is derived from an EMBL/GenBank/DDBJ whole genome shotgun (WGS) entry which is preliminary data.</text>
</comment>
<evidence type="ECO:0000313" key="2">
    <source>
        <dbReference type="Proteomes" id="UP001152320"/>
    </source>
</evidence>
<protein>
    <submittedName>
        <fullName evidence="1">Uncharacterized protein</fullName>
    </submittedName>
</protein>
<sequence>MLLRPASHEVYRPYFHTIGPDGQKVSCGDIVGVQVGTNNMDGVGICQITRQSDAMFVEGFIPGSNGVTLKAPVEHVRDSDSSTVFKAEKASLDKARETQFGLAMKISASCPTYRRELRKQQTGCFLRTEVKRALRSKAATTHVSFGLCFCETDLEVFGINPFHKRTSIYSYKAGNLSNLDILLGKGWDIHVRDDQVSFVTQVKVSLSKEWVLKASISTAVSWGPLPVNYRAELQNTLLNANF</sequence>
<dbReference type="OrthoDB" id="10482896at2759"/>
<dbReference type="Proteomes" id="UP001152320">
    <property type="component" value="Chromosome 1"/>
</dbReference>
<organism evidence="1 2">
    <name type="scientific">Holothuria leucospilota</name>
    <name type="common">Black long sea cucumber</name>
    <name type="synonym">Mertensiothuria leucospilota</name>
    <dbReference type="NCBI Taxonomy" id="206669"/>
    <lineage>
        <taxon>Eukaryota</taxon>
        <taxon>Metazoa</taxon>
        <taxon>Echinodermata</taxon>
        <taxon>Eleutherozoa</taxon>
        <taxon>Echinozoa</taxon>
        <taxon>Holothuroidea</taxon>
        <taxon>Aspidochirotacea</taxon>
        <taxon>Aspidochirotida</taxon>
        <taxon>Holothuriidae</taxon>
        <taxon>Holothuria</taxon>
    </lineage>
</organism>
<dbReference type="AlphaFoldDB" id="A0A9Q1CSK5"/>